<evidence type="ECO:0000313" key="3">
    <source>
        <dbReference type="Proteomes" id="UP000614221"/>
    </source>
</evidence>
<gene>
    <name evidence="2" type="ORF">GCM10009067_09620</name>
</gene>
<evidence type="ECO:0000256" key="1">
    <source>
        <dbReference type="SAM" id="MobiDB-lite"/>
    </source>
</evidence>
<dbReference type="Proteomes" id="UP000614221">
    <property type="component" value="Unassembled WGS sequence"/>
</dbReference>
<organism evidence="2 3">
    <name type="scientific">Haloarcula sebkhae</name>
    <dbReference type="NCBI Taxonomy" id="932660"/>
    <lineage>
        <taxon>Archaea</taxon>
        <taxon>Methanobacteriati</taxon>
        <taxon>Methanobacteriota</taxon>
        <taxon>Stenosarchaea group</taxon>
        <taxon>Halobacteria</taxon>
        <taxon>Halobacteriales</taxon>
        <taxon>Haloarculaceae</taxon>
        <taxon>Haloarcula</taxon>
    </lineage>
</organism>
<comment type="caution">
    <text evidence="2">The sequence shown here is derived from an EMBL/GenBank/DDBJ whole genome shotgun (WGS) entry which is preliminary data.</text>
</comment>
<evidence type="ECO:0000313" key="2">
    <source>
        <dbReference type="EMBL" id="GGK59190.1"/>
    </source>
</evidence>
<reference evidence="2" key="2">
    <citation type="submission" date="2020-09" db="EMBL/GenBank/DDBJ databases">
        <authorList>
            <person name="Sun Q."/>
            <person name="Ohkuma M."/>
        </authorList>
    </citation>
    <scope>NUCLEOTIDE SEQUENCE</scope>
    <source>
        <strain evidence="2">JCM 19018</strain>
    </source>
</reference>
<protein>
    <recommendedName>
        <fullName evidence="4">Small CPxCG-related zinc finger protein</fullName>
    </recommendedName>
</protein>
<proteinExistence type="predicted"/>
<dbReference type="EMBL" id="BMPD01000001">
    <property type="protein sequence ID" value="GGK59190.1"/>
    <property type="molecule type" value="Genomic_DNA"/>
</dbReference>
<sequence>MTANTNNIPGVTGGSDTSVPCGASDKRMGRLRAWASAHTLLRRPTFIPVRAELVTMSLFNDLGRKVEELKQEVGNATDDEATHRCIECDTLLYTDHDECPECGSTSVIPLSD</sequence>
<feature type="region of interest" description="Disordered" evidence="1">
    <location>
        <begin position="1"/>
        <end position="24"/>
    </location>
</feature>
<accession>A0A830EP92</accession>
<evidence type="ECO:0008006" key="4">
    <source>
        <dbReference type="Google" id="ProtNLM"/>
    </source>
</evidence>
<name>A0A830EP92_9EURY</name>
<feature type="compositionally biased region" description="Polar residues" evidence="1">
    <location>
        <begin position="1"/>
        <end position="18"/>
    </location>
</feature>
<dbReference type="AlphaFoldDB" id="A0A830EP92"/>
<reference evidence="2" key="1">
    <citation type="journal article" date="2014" name="Int. J. Syst. Evol. Microbiol.">
        <title>Complete genome sequence of Corynebacterium casei LMG S-19264T (=DSM 44701T), isolated from a smear-ripened cheese.</title>
        <authorList>
            <consortium name="US DOE Joint Genome Institute (JGI-PGF)"/>
            <person name="Walter F."/>
            <person name="Albersmeier A."/>
            <person name="Kalinowski J."/>
            <person name="Ruckert C."/>
        </authorList>
    </citation>
    <scope>NUCLEOTIDE SEQUENCE</scope>
    <source>
        <strain evidence="2">JCM 19018</strain>
    </source>
</reference>